<keyword evidence="2" id="KW-1185">Reference proteome</keyword>
<reference evidence="1" key="1">
    <citation type="submission" date="2022-07" db="EMBL/GenBank/DDBJ databases">
        <title>Complete Genome Sequence of the Radioresistant Bacterium Deinococcus aetherius ST0316, Isolated from the Air Dust collected in Lower Stratosphere above Japan.</title>
        <authorList>
            <person name="Satoh K."/>
            <person name="Hagiwara K."/>
            <person name="Katsumata K."/>
            <person name="Kubo A."/>
            <person name="Yokobori S."/>
            <person name="Yamagishi A."/>
            <person name="Oono Y."/>
            <person name="Narumi I."/>
        </authorList>
    </citation>
    <scope>NUCLEOTIDE SEQUENCE</scope>
    <source>
        <strain evidence="1">ST0316</strain>
        <plasmid evidence="1">pDAETH-1</plasmid>
    </source>
</reference>
<proteinExistence type="predicted"/>
<name>A0ABN6RNE0_9DEIO</name>
<evidence type="ECO:0000313" key="1">
    <source>
        <dbReference type="EMBL" id="BDP43379.1"/>
    </source>
</evidence>
<dbReference type="Proteomes" id="UP001064971">
    <property type="component" value="Plasmid pDAETH-1"/>
</dbReference>
<organism evidence="1 2">
    <name type="scientific">Deinococcus aetherius</name>
    <dbReference type="NCBI Taxonomy" id="200252"/>
    <lineage>
        <taxon>Bacteria</taxon>
        <taxon>Thermotogati</taxon>
        <taxon>Deinococcota</taxon>
        <taxon>Deinococci</taxon>
        <taxon>Deinococcales</taxon>
        <taxon>Deinococcaceae</taxon>
        <taxon>Deinococcus</taxon>
    </lineage>
</organism>
<accession>A0ABN6RNE0</accession>
<keyword evidence="1" id="KW-0614">Plasmid</keyword>
<geneLocation type="plasmid" evidence="1 2">
    <name>pDAETH-1</name>
</geneLocation>
<gene>
    <name evidence="1" type="ORF">DAETH_33480</name>
</gene>
<dbReference type="EMBL" id="AP026561">
    <property type="protein sequence ID" value="BDP43379.1"/>
    <property type="molecule type" value="Genomic_DNA"/>
</dbReference>
<evidence type="ECO:0000313" key="2">
    <source>
        <dbReference type="Proteomes" id="UP001064971"/>
    </source>
</evidence>
<sequence length="84" mass="8955">MGSLLPPKLIEGHTIRTVATTATRTEGANNVLSQRNSVNGYRLHSIKITILQGHETDMLTISNGVIKNNTLQSAVGTTPPSPYG</sequence>
<protein>
    <submittedName>
        <fullName evidence="1">Uncharacterized protein</fullName>
    </submittedName>
</protein>